<proteinExistence type="predicted"/>
<dbReference type="Proteomes" id="UP001056201">
    <property type="component" value="Chromosome 2"/>
</dbReference>
<dbReference type="EMBL" id="CP097636">
    <property type="protein sequence ID" value="URI09431.1"/>
    <property type="molecule type" value="Genomic_DNA"/>
</dbReference>
<evidence type="ECO:0000256" key="1">
    <source>
        <dbReference type="SAM" id="MobiDB-lite"/>
    </source>
</evidence>
<name>A0ABY4SBI5_AQUTE</name>
<keyword evidence="3" id="KW-1185">Reference proteome</keyword>
<evidence type="ECO:0000313" key="2">
    <source>
        <dbReference type="EMBL" id="URI09431.1"/>
    </source>
</evidence>
<evidence type="ECO:0000313" key="3">
    <source>
        <dbReference type="Proteomes" id="UP001056201"/>
    </source>
</evidence>
<dbReference type="RefSeq" id="WP_250197658.1">
    <property type="nucleotide sequence ID" value="NZ_CP097636.1"/>
</dbReference>
<organism evidence="2 3">
    <name type="scientific">Aquincola tertiaricarbonis</name>
    <dbReference type="NCBI Taxonomy" id="391953"/>
    <lineage>
        <taxon>Bacteria</taxon>
        <taxon>Pseudomonadati</taxon>
        <taxon>Pseudomonadota</taxon>
        <taxon>Betaproteobacteria</taxon>
        <taxon>Burkholderiales</taxon>
        <taxon>Sphaerotilaceae</taxon>
        <taxon>Aquincola</taxon>
    </lineage>
</organism>
<accession>A0ABY4SBI5</accession>
<feature type="region of interest" description="Disordered" evidence="1">
    <location>
        <begin position="1"/>
        <end position="30"/>
    </location>
</feature>
<sequence>MKSIVRRLNPQPGASGWNPSQNQPAPAFDKPHKTENIVALEMAMQAAHSTEDESFSPFPVPRNFAYLLATALRRGGHEKCLDAVLIEILFEPIRSFIEWQLAEGELASNSCAALSDLLGGAPTLFNRRTNAPAYFLEPLRRATKDALEACSLPEGAMWELWRGSIVPFLIAPAIEAFTALGQPGRGWGSSLIAKVDRIYADYHSRRGDASTAICQASRESF</sequence>
<protein>
    <submittedName>
        <fullName evidence="2">Uncharacterized protein</fullName>
    </submittedName>
</protein>
<reference evidence="2" key="1">
    <citation type="submission" date="2022-05" db="EMBL/GenBank/DDBJ databases">
        <title>An RpoN-dependent PEP-CTERM gene is involved in floc formation of an Aquincola tertiaricarbonis strain.</title>
        <authorList>
            <person name="Qiu D."/>
            <person name="Xia M."/>
        </authorList>
    </citation>
    <scope>NUCLEOTIDE SEQUENCE</scope>
    <source>
        <strain evidence="2">RN12</strain>
    </source>
</reference>
<gene>
    <name evidence="2" type="ORF">MW290_28105</name>
</gene>